<dbReference type="PROSITE" id="PS50883">
    <property type="entry name" value="EAL"/>
    <property type="match status" value="1"/>
</dbReference>
<dbReference type="CDD" id="cd01949">
    <property type="entry name" value="GGDEF"/>
    <property type="match status" value="1"/>
</dbReference>
<dbReference type="Gene3D" id="3.30.70.270">
    <property type="match status" value="1"/>
</dbReference>
<dbReference type="EMBL" id="RBZU01000007">
    <property type="protein sequence ID" value="RKP53387.1"/>
    <property type="molecule type" value="Genomic_DNA"/>
</dbReference>
<feature type="domain" description="EAL" evidence="2">
    <location>
        <begin position="528"/>
        <end position="781"/>
    </location>
</feature>
<dbReference type="PANTHER" id="PTHR44757">
    <property type="entry name" value="DIGUANYLATE CYCLASE DGCP"/>
    <property type="match status" value="1"/>
</dbReference>
<accession>A0A494XRW9</accession>
<dbReference type="OrthoDB" id="9813903at2"/>
<dbReference type="PROSITE" id="PS50887">
    <property type="entry name" value="GGDEF"/>
    <property type="match status" value="1"/>
</dbReference>
<sequence>MHLRAHSLRTRIALMFVVLLLAIQLAGYFAITGVIHASTRATADQELDVGYRVFDRILRSNSDKLIESAKALGTDGTFQVAAVEGNARAVRAALENHRARVQAGTAQYFDIDGSRVAQTLPAGPVIEGSVFSKLVSRASQDGSASAIDVIGGSVYALVAVPVKASITIGWVVMGFKVDDALIREQGKLIGLDVSFVGRASDGQWQILATSVEQDERGALTGLLAKIAGNRGIPNVMSLGRDGYATKTAVIGTDGPPLIVVLQRSMHDALAPLRDLQSTLLIISLVGILISVTAGVLIARGIAEPIRALTRFAREIGGGDYDAEAPVARHGEVGELADAFERMRRDIAVRERQISLLAYEDTLTGLPNRAKFDLTAKAALEEARSRGHALSIVTMDLDRFKYVNETLGHRIGDLLLREVAFRLWKVLSEDGDTIARLGGDEFAVLMPGADLGAAHRKASTVLRALETPLAIDGHIIDVSVSIGLVSFPRDGEDFDALMRRADVAMYAGKRRNAGVAVYRPSDDQHSPDRLSLMGELRQAVERDELTLYYQPKVDLTTGRVSYVEALVRWIHPVRGMVPPDQFIPFAEQTGYIKVLSRWVIDKALAQCAAWRAAGIELDVSINVSARDLINADLPHTFAVLLDKHRVQPEWIWVEITESALMDDPVHAMQTLDALYAMGLRLSIDDFGTGYSSLAHLKKMSVHEIKIDKSFVIGMTEDSDDETIVRSTIALGHNLGLRVAAEGVETQLVLDRLRTLDCDLAQGYFLSRPLAPDGLKAWLDTWHADWASPPQRVFSA</sequence>
<dbReference type="AlphaFoldDB" id="A0A494XRW9"/>
<protein>
    <submittedName>
        <fullName evidence="5">EAL domain-containing protein</fullName>
    </submittedName>
</protein>
<dbReference type="InterPro" id="IPR029787">
    <property type="entry name" value="Nucleotide_cyclase"/>
</dbReference>
<dbReference type="PROSITE" id="PS50885">
    <property type="entry name" value="HAMP"/>
    <property type="match status" value="1"/>
</dbReference>
<dbReference type="InterPro" id="IPR001633">
    <property type="entry name" value="EAL_dom"/>
</dbReference>
<dbReference type="Pfam" id="PF00672">
    <property type="entry name" value="HAMP"/>
    <property type="match status" value="1"/>
</dbReference>
<evidence type="ECO:0000259" key="2">
    <source>
        <dbReference type="PROSITE" id="PS50883"/>
    </source>
</evidence>
<reference evidence="5 6" key="1">
    <citation type="submission" date="2018-10" db="EMBL/GenBank/DDBJ databases">
        <title>Robbsia sp. DHC34, isolated from soil.</title>
        <authorList>
            <person name="Gao Z.-H."/>
            <person name="Qiu L.-H."/>
        </authorList>
    </citation>
    <scope>NUCLEOTIDE SEQUENCE [LARGE SCALE GENOMIC DNA]</scope>
    <source>
        <strain evidence="5 6">DHC34</strain>
    </source>
</reference>
<dbReference type="SMART" id="SM00052">
    <property type="entry name" value="EAL"/>
    <property type="match status" value="1"/>
</dbReference>
<dbReference type="GO" id="GO:0007165">
    <property type="term" value="P:signal transduction"/>
    <property type="evidence" value="ECO:0007669"/>
    <property type="project" value="InterPro"/>
</dbReference>
<evidence type="ECO:0000313" key="6">
    <source>
        <dbReference type="Proteomes" id="UP000270342"/>
    </source>
</evidence>
<dbReference type="Proteomes" id="UP000270342">
    <property type="component" value="Unassembled WGS sequence"/>
</dbReference>
<dbReference type="SMART" id="SM00267">
    <property type="entry name" value="GGDEF"/>
    <property type="match status" value="1"/>
</dbReference>
<feature type="domain" description="HAMP" evidence="3">
    <location>
        <begin position="299"/>
        <end position="351"/>
    </location>
</feature>
<dbReference type="CDD" id="cd01948">
    <property type="entry name" value="EAL"/>
    <property type="match status" value="1"/>
</dbReference>
<dbReference type="CDD" id="cd06225">
    <property type="entry name" value="HAMP"/>
    <property type="match status" value="1"/>
</dbReference>
<keyword evidence="6" id="KW-1185">Reference proteome</keyword>
<dbReference type="InterPro" id="IPR029150">
    <property type="entry name" value="dCache_3"/>
</dbReference>
<dbReference type="Gene3D" id="6.10.340.10">
    <property type="match status" value="1"/>
</dbReference>
<dbReference type="SUPFAM" id="SSF158472">
    <property type="entry name" value="HAMP domain-like"/>
    <property type="match status" value="1"/>
</dbReference>
<proteinExistence type="predicted"/>
<dbReference type="Pfam" id="PF00990">
    <property type="entry name" value="GGDEF"/>
    <property type="match status" value="1"/>
</dbReference>
<dbReference type="InterPro" id="IPR003660">
    <property type="entry name" value="HAMP_dom"/>
</dbReference>
<dbReference type="InterPro" id="IPR035919">
    <property type="entry name" value="EAL_sf"/>
</dbReference>
<dbReference type="Gene3D" id="3.20.20.450">
    <property type="entry name" value="EAL domain"/>
    <property type="match status" value="1"/>
</dbReference>
<name>A0A494XRW9_9BURK</name>
<evidence type="ECO:0000259" key="4">
    <source>
        <dbReference type="PROSITE" id="PS50887"/>
    </source>
</evidence>
<organism evidence="5 6">
    <name type="scientific">Pararobbsia silviterrae</name>
    <dbReference type="NCBI Taxonomy" id="1792498"/>
    <lineage>
        <taxon>Bacteria</taxon>
        <taxon>Pseudomonadati</taxon>
        <taxon>Pseudomonadota</taxon>
        <taxon>Betaproteobacteria</taxon>
        <taxon>Burkholderiales</taxon>
        <taxon>Burkholderiaceae</taxon>
        <taxon>Pararobbsia</taxon>
    </lineage>
</organism>
<dbReference type="Pfam" id="PF14827">
    <property type="entry name" value="dCache_3"/>
    <property type="match status" value="1"/>
</dbReference>
<dbReference type="InterPro" id="IPR043128">
    <property type="entry name" value="Rev_trsase/Diguanyl_cyclase"/>
</dbReference>
<keyword evidence="1" id="KW-0812">Transmembrane</keyword>
<dbReference type="InterPro" id="IPR052155">
    <property type="entry name" value="Biofilm_reg_signaling"/>
</dbReference>
<feature type="transmembrane region" description="Helical" evidence="1">
    <location>
        <begin position="12"/>
        <end position="31"/>
    </location>
</feature>
<dbReference type="SUPFAM" id="SSF141868">
    <property type="entry name" value="EAL domain-like"/>
    <property type="match status" value="1"/>
</dbReference>
<evidence type="ECO:0000256" key="1">
    <source>
        <dbReference type="SAM" id="Phobius"/>
    </source>
</evidence>
<dbReference type="PANTHER" id="PTHR44757:SF2">
    <property type="entry name" value="BIOFILM ARCHITECTURE MAINTENANCE PROTEIN MBAA"/>
    <property type="match status" value="1"/>
</dbReference>
<keyword evidence="1" id="KW-1133">Transmembrane helix</keyword>
<evidence type="ECO:0000313" key="5">
    <source>
        <dbReference type="EMBL" id="RKP53387.1"/>
    </source>
</evidence>
<dbReference type="NCBIfam" id="TIGR00254">
    <property type="entry name" value="GGDEF"/>
    <property type="match status" value="1"/>
</dbReference>
<feature type="domain" description="GGDEF" evidence="4">
    <location>
        <begin position="387"/>
        <end position="522"/>
    </location>
</feature>
<dbReference type="GO" id="GO:0016020">
    <property type="term" value="C:membrane"/>
    <property type="evidence" value="ECO:0007669"/>
    <property type="project" value="InterPro"/>
</dbReference>
<dbReference type="Pfam" id="PF00563">
    <property type="entry name" value="EAL"/>
    <property type="match status" value="1"/>
</dbReference>
<dbReference type="SMART" id="SM00304">
    <property type="entry name" value="HAMP"/>
    <property type="match status" value="1"/>
</dbReference>
<dbReference type="SUPFAM" id="SSF55073">
    <property type="entry name" value="Nucleotide cyclase"/>
    <property type="match status" value="1"/>
</dbReference>
<gene>
    <name evidence="5" type="ORF">D7S86_16885</name>
</gene>
<keyword evidence="1" id="KW-0472">Membrane</keyword>
<evidence type="ECO:0000259" key="3">
    <source>
        <dbReference type="PROSITE" id="PS50885"/>
    </source>
</evidence>
<comment type="caution">
    <text evidence="5">The sequence shown here is derived from an EMBL/GenBank/DDBJ whole genome shotgun (WGS) entry which is preliminary data.</text>
</comment>
<feature type="transmembrane region" description="Helical" evidence="1">
    <location>
        <begin position="279"/>
        <end position="302"/>
    </location>
</feature>
<dbReference type="InterPro" id="IPR000160">
    <property type="entry name" value="GGDEF_dom"/>
</dbReference>